<sequence length="100" mass="11717">MKYKMYLSTVFMAFLLLPLLSAKTNEIESVDEFDISSVEFIEFEDGINLGFDSSRYLPKDFDPYTSIIQIESIDFIENEEVHLDFNTEDYLPEGFNAYKE</sequence>
<dbReference type="RefSeq" id="WP_168551986.1">
    <property type="nucleotide sequence ID" value="NZ_JAAWWL010000001.1"/>
</dbReference>
<evidence type="ECO:0000313" key="3">
    <source>
        <dbReference type="Proteomes" id="UP000718451"/>
    </source>
</evidence>
<evidence type="ECO:0000256" key="1">
    <source>
        <dbReference type="SAM" id="SignalP"/>
    </source>
</evidence>
<gene>
    <name evidence="2" type="ORF">HCU67_07755</name>
</gene>
<keyword evidence="1" id="KW-0732">Signal</keyword>
<feature type="chain" id="PRO_5046796574" description="Secreted protein" evidence="1">
    <location>
        <begin position="23"/>
        <end position="100"/>
    </location>
</feature>
<dbReference type="Proteomes" id="UP000718451">
    <property type="component" value="Unassembled WGS sequence"/>
</dbReference>
<organism evidence="2 3">
    <name type="scientific">Croceivirga thetidis</name>
    <dbReference type="NCBI Taxonomy" id="2721623"/>
    <lineage>
        <taxon>Bacteria</taxon>
        <taxon>Pseudomonadati</taxon>
        <taxon>Bacteroidota</taxon>
        <taxon>Flavobacteriia</taxon>
        <taxon>Flavobacteriales</taxon>
        <taxon>Flavobacteriaceae</taxon>
        <taxon>Croceivirga</taxon>
    </lineage>
</organism>
<evidence type="ECO:0008006" key="4">
    <source>
        <dbReference type="Google" id="ProtNLM"/>
    </source>
</evidence>
<feature type="signal peptide" evidence="1">
    <location>
        <begin position="1"/>
        <end position="22"/>
    </location>
</feature>
<accession>A0ABX1GPK9</accession>
<dbReference type="EMBL" id="JAAWWL010000001">
    <property type="protein sequence ID" value="NKI31839.1"/>
    <property type="molecule type" value="Genomic_DNA"/>
</dbReference>
<proteinExistence type="predicted"/>
<protein>
    <recommendedName>
        <fullName evidence="4">Secreted protein</fullName>
    </recommendedName>
</protein>
<keyword evidence="3" id="KW-1185">Reference proteome</keyword>
<comment type="caution">
    <text evidence="2">The sequence shown here is derived from an EMBL/GenBank/DDBJ whole genome shotgun (WGS) entry which is preliminary data.</text>
</comment>
<evidence type="ECO:0000313" key="2">
    <source>
        <dbReference type="EMBL" id="NKI31839.1"/>
    </source>
</evidence>
<reference evidence="2 3" key="1">
    <citation type="submission" date="2020-04" db="EMBL/GenBank/DDBJ databases">
        <authorList>
            <person name="Yoon J."/>
        </authorList>
    </citation>
    <scope>NUCLEOTIDE SEQUENCE [LARGE SCALE GENOMIC DNA]</scope>
    <source>
        <strain evidence="2 3">DJ-13</strain>
    </source>
</reference>
<name>A0ABX1GPK9_9FLAO</name>